<feature type="transmembrane region" description="Helical" evidence="1">
    <location>
        <begin position="25"/>
        <end position="42"/>
    </location>
</feature>
<keyword evidence="1" id="KW-1133">Transmembrane helix</keyword>
<reference evidence="2 3" key="1">
    <citation type="submission" date="2018-01" db="EMBL/GenBank/DDBJ databases">
        <title>Genome Sequencing and Assembly of Anaerobacter polyendosporus strain CT4.</title>
        <authorList>
            <person name="Tachaapaikoon C."/>
            <person name="Sutheeworapong S."/>
            <person name="Jenjaroenpun P."/>
            <person name="Wongsurawat T."/>
            <person name="Nookeaw I."/>
            <person name="Cheawchanlertfa P."/>
            <person name="Kosugi A."/>
            <person name="Cheevadhanarak S."/>
            <person name="Ratanakhanokchai K."/>
        </authorList>
    </citation>
    <scope>NUCLEOTIDE SEQUENCE [LARGE SCALE GENOMIC DNA]</scope>
    <source>
        <strain evidence="2 3">CT4</strain>
    </source>
</reference>
<keyword evidence="1" id="KW-0812">Transmembrane</keyword>
<organism evidence="2 3">
    <name type="scientific">Clostridium manihotivorum</name>
    <dbReference type="NCBI Taxonomy" id="2320868"/>
    <lineage>
        <taxon>Bacteria</taxon>
        <taxon>Bacillati</taxon>
        <taxon>Bacillota</taxon>
        <taxon>Clostridia</taxon>
        <taxon>Eubacteriales</taxon>
        <taxon>Clostridiaceae</taxon>
        <taxon>Clostridium</taxon>
    </lineage>
</organism>
<evidence type="ECO:0000256" key="1">
    <source>
        <dbReference type="SAM" id="Phobius"/>
    </source>
</evidence>
<gene>
    <name evidence="2" type="ORF">C1I91_13290</name>
</gene>
<protein>
    <submittedName>
        <fullName evidence="2">Uncharacterized protein</fullName>
    </submittedName>
</protein>
<dbReference type="EMBL" id="CP025746">
    <property type="protein sequence ID" value="QAA32526.1"/>
    <property type="molecule type" value="Genomic_DNA"/>
</dbReference>
<name>A0A410DTW6_9CLOT</name>
<keyword evidence="3" id="KW-1185">Reference proteome</keyword>
<keyword evidence="1" id="KW-0472">Membrane</keyword>
<dbReference type="AlphaFoldDB" id="A0A410DTW6"/>
<evidence type="ECO:0000313" key="2">
    <source>
        <dbReference type="EMBL" id="QAA32526.1"/>
    </source>
</evidence>
<dbReference type="RefSeq" id="WP_128213315.1">
    <property type="nucleotide sequence ID" value="NZ_CP025746.1"/>
</dbReference>
<accession>A0A410DTW6</accession>
<dbReference type="KEGG" id="cmah:C1I91_13290"/>
<sequence length="142" mass="15773">MENNISVRRSGNTALDLALIEKEKIAAFTIILGYTILIISANKERNILIQREQGIEPQNESEPTRLVVLSSIMTLLANILLGDIAYSRLRELEKNISSGESKFSIIPNLNITRGYSIIILGNILKTIGVIQRAQEQAQITVL</sequence>
<dbReference type="Proteomes" id="UP000286268">
    <property type="component" value="Chromosome"/>
</dbReference>
<proteinExistence type="predicted"/>
<dbReference type="OrthoDB" id="1909745at2"/>
<evidence type="ECO:0000313" key="3">
    <source>
        <dbReference type="Proteomes" id="UP000286268"/>
    </source>
</evidence>